<evidence type="ECO:0000256" key="7">
    <source>
        <dbReference type="ARBA" id="ARBA00022822"/>
    </source>
</evidence>
<dbReference type="EC" id="5.3.1.24" evidence="4 10"/>
<evidence type="ECO:0000256" key="1">
    <source>
        <dbReference type="ARBA" id="ARBA00001164"/>
    </source>
</evidence>
<organism evidence="12 13">
    <name type="scientific">Candidatus Segetimicrobium genomatis</name>
    <dbReference type="NCBI Taxonomy" id="2569760"/>
    <lineage>
        <taxon>Bacteria</taxon>
        <taxon>Bacillati</taxon>
        <taxon>Candidatus Sysuimicrobiota</taxon>
        <taxon>Candidatus Sysuimicrobiia</taxon>
        <taxon>Candidatus Sysuimicrobiales</taxon>
        <taxon>Candidatus Segetimicrobiaceae</taxon>
        <taxon>Candidatus Segetimicrobium</taxon>
    </lineage>
</organism>
<sequence length="209" mass="22500">MVRVKICGIKRLEDALAAVEAGADAIGLNFWRPGRRYVAPETARVIARSLPPFLTRVGVFADEDPETIRKIADLCGLDALQLHGSESPEFCRQFDRPVIKSIKVRGPESLDGLARYRVAAFLLDTHVPGEMGGTGRPFDWSLAARAKAAGPVILSGGLTPENVGDAIRAAVPYAVDVASGVETGGQKDPAKIRAFVARVQEWNAAEVRR</sequence>
<dbReference type="NCBIfam" id="NF002298">
    <property type="entry name" value="PRK01222.1-4"/>
    <property type="match status" value="1"/>
</dbReference>
<dbReference type="SUPFAM" id="SSF51366">
    <property type="entry name" value="Ribulose-phoshate binding barrel"/>
    <property type="match status" value="1"/>
</dbReference>
<dbReference type="UniPathway" id="UPA00035">
    <property type="reaction ID" value="UER00042"/>
</dbReference>
<evidence type="ECO:0000313" key="13">
    <source>
        <dbReference type="Proteomes" id="UP000318093"/>
    </source>
</evidence>
<dbReference type="FunFam" id="3.20.20.70:FF:000075">
    <property type="entry name" value="Tryptophan biosynthesis protein TRP1"/>
    <property type="match status" value="1"/>
</dbReference>
<keyword evidence="9 10" id="KW-0413">Isomerase</keyword>
<evidence type="ECO:0000256" key="6">
    <source>
        <dbReference type="ARBA" id="ARBA00022605"/>
    </source>
</evidence>
<dbReference type="PANTHER" id="PTHR42894">
    <property type="entry name" value="N-(5'-PHOSPHORIBOSYL)ANTHRANILATE ISOMERASE"/>
    <property type="match status" value="1"/>
</dbReference>
<evidence type="ECO:0000256" key="10">
    <source>
        <dbReference type="HAMAP-Rule" id="MF_00135"/>
    </source>
</evidence>
<dbReference type="AlphaFoldDB" id="A0A537JB86"/>
<comment type="catalytic activity">
    <reaction evidence="1 10">
        <text>N-(5-phospho-beta-D-ribosyl)anthranilate = 1-(2-carboxyphenylamino)-1-deoxy-D-ribulose 5-phosphate</text>
        <dbReference type="Rhea" id="RHEA:21540"/>
        <dbReference type="ChEBI" id="CHEBI:18277"/>
        <dbReference type="ChEBI" id="CHEBI:58613"/>
        <dbReference type="EC" id="5.3.1.24"/>
    </reaction>
</comment>
<evidence type="ECO:0000259" key="11">
    <source>
        <dbReference type="Pfam" id="PF00697"/>
    </source>
</evidence>
<keyword evidence="8 10" id="KW-0057">Aromatic amino acid biosynthesis</keyword>
<proteinExistence type="inferred from homology"/>
<evidence type="ECO:0000256" key="8">
    <source>
        <dbReference type="ARBA" id="ARBA00023141"/>
    </source>
</evidence>
<comment type="caution">
    <text evidence="12">The sequence shown here is derived from an EMBL/GenBank/DDBJ whole genome shotgun (WGS) entry which is preliminary data.</text>
</comment>
<dbReference type="InterPro" id="IPR013785">
    <property type="entry name" value="Aldolase_TIM"/>
</dbReference>
<dbReference type="GO" id="GO:0000162">
    <property type="term" value="P:L-tryptophan biosynthetic process"/>
    <property type="evidence" value="ECO:0007669"/>
    <property type="project" value="UniProtKB-UniRule"/>
</dbReference>
<dbReference type="InterPro" id="IPR044643">
    <property type="entry name" value="TrpF_fam"/>
</dbReference>
<dbReference type="CDD" id="cd00405">
    <property type="entry name" value="PRAI"/>
    <property type="match status" value="1"/>
</dbReference>
<keyword evidence="7 10" id="KW-0822">Tryptophan biosynthesis</keyword>
<evidence type="ECO:0000256" key="5">
    <source>
        <dbReference type="ARBA" id="ARBA00022272"/>
    </source>
</evidence>
<dbReference type="InterPro" id="IPR011060">
    <property type="entry name" value="RibuloseP-bd_barrel"/>
</dbReference>
<accession>A0A537JB86</accession>
<protein>
    <recommendedName>
        <fullName evidence="5 10">N-(5'-phosphoribosyl)anthranilate isomerase</fullName>
        <shortName evidence="10">PRAI</shortName>
        <ecNumber evidence="4 10">5.3.1.24</ecNumber>
    </recommendedName>
</protein>
<name>A0A537JB86_9BACT</name>
<evidence type="ECO:0000313" key="12">
    <source>
        <dbReference type="EMBL" id="TMI80612.1"/>
    </source>
</evidence>
<dbReference type="PANTHER" id="PTHR42894:SF1">
    <property type="entry name" value="N-(5'-PHOSPHORIBOSYL)ANTHRANILATE ISOMERASE"/>
    <property type="match status" value="1"/>
</dbReference>
<evidence type="ECO:0000256" key="9">
    <source>
        <dbReference type="ARBA" id="ARBA00023235"/>
    </source>
</evidence>
<comment type="pathway">
    <text evidence="2 10">Amino-acid biosynthesis; L-tryptophan biosynthesis; L-tryptophan from chorismate: step 3/5.</text>
</comment>
<comment type="similarity">
    <text evidence="3 10">Belongs to the TrpF family.</text>
</comment>
<dbReference type="Gene3D" id="3.20.20.70">
    <property type="entry name" value="Aldolase class I"/>
    <property type="match status" value="1"/>
</dbReference>
<feature type="domain" description="N-(5'phosphoribosyl) anthranilate isomerase (PRAI)" evidence="11">
    <location>
        <begin position="4"/>
        <end position="197"/>
    </location>
</feature>
<dbReference type="EMBL" id="VBAN01000249">
    <property type="protein sequence ID" value="TMI80612.1"/>
    <property type="molecule type" value="Genomic_DNA"/>
</dbReference>
<gene>
    <name evidence="10" type="primary">trpF</name>
    <name evidence="12" type="ORF">E6H03_08050</name>
</gene>
<dbReference type="Proteomes" id="UP000318093">
    <property type="component" value="Unassembled WGS sequence"/>
</dbReference>
<evidence type="ECO:0000256" key="4">
    <source>
        <dbReference type="ARBA" id="ARBA00012572"/>
    </source>
</evidence>
<dbReference type="HAMAP" id="MF_00135">
    <property type="entry name" value="PRAI"/>
    <property type="match status" value="1"/>
</dbReference>
<dbReference type="InterPro" id="IPR001240">
    <property type="entry name" value="PRAI_dom"/>
</dbReference>
<dbReference type="Pfam" id="PF00697">
    <property type="entry name" value="PRAI"/>
    <property type="match status" value="1"/>
</dbReference>
<evidence type="ECO:0000256" key="3">
    <source>
        <dbReference type="ARBA" id="ARBA00007571"/>
    </source>
</evidence>
<reference evidence="12 13" key="1">
    <citation type="journal article" date="2019" name="Nat. Microbiol.">
        <title>Mediterranean grassland soil C-N compound turnover is dependent on rainfall and depth, and is mediated by genomically divergent microorganisms.</title>
        <authorList>
            <person name="Diamond S."/>
            <person name="Andeer P.F."/>
            <person name="Li Z."/>
            <person name="Crits-Christoph A."/>
            <person name="Burstein D."/>
            <person name="Anantharaman K."/>
            <person name="Lane K.R."/>
            <person name="Thomas B.C."/>
            <person name="Pan C."/>
            <person name="Northen T.R."/>
            <person name="Banfield J.F."/>
        </authorList>
    </citation>
    <scope>NUCLEOTIDE SEQUENCE [LARGE SCALE GENOMIC DNA]</scope>
    <source>
        <strain evidence="12">NP_6</strain>
    </source>
</reference>
<keyword evidence="6 10" id="KW-0028">Amino-acid biosynthesis</keyword>
<dbReference type="GO" id="GO:0004640">
    <property type="term" value="F:phosphoribosylanthranilate isomerase activity"/>
    <property type="evidence" value="ECO:0007669"/>
    <property type="project" value="UniProtKB-UniRule"/>
</dbReference>
<evidence type="ECO:0000256" key="2">
    <source>
        <dbReference type="ARBA" id="ARBA00004664"/>
    </source>
</evidence>